<accession>A0A0P1AQL0</accession>
<reference evidence="2" key="1">
    <citation type="submission" date="2014-09" db="EMBL/GenBank/DDBJ databases">
        <authorList>
            <person name="Sharma Rahul"/>
            <person name="Thines Marco"/>
        </authorList>
    </citation>
    <scope>NUCLEOTIDE SEQUENCE [LARGE SCALE GENOMIC DNA]</scope>
</reference>
<dbReference type="EMBL" id="CCYD01000810">
    <property type="protein sequence ID" value="CEG43751.1"/>
    <property type="molecule type" value="Genomic_DNA"/>
</dbReference>
<dbReference type="GeneID" id="36409098"/>
<dbReference type="RefSeq" id="XP_024580120.1">
    <property type="nucleotide sequence ID" value="XM_024729776.1"/>
</dbReference>
<sequence length="911" mass="105032">MAWHGAEVSLKLMHGPLWLRFPFFNILNQSEARMEKQISSLYFNSLRFADLRMQIRHKLKELPQPPQFEASMVYWDILDLFDEYLPLLIAIQRFHVLKYNDNATPPKLLTIFFPLFYGFDEINMLSDQNVWMQQRPSYWIAVELVLLLWSMGQLHALHAESHMVQEGELYNLSRLQHAELSWQSAVSFYRRAAKVSIRNKERIERSDLQKRLDWKLFDVVAISAASLARMYSTHLLSTHLSCMTLMKIQPRQMFRIGSVLARRSLALLCEATSYQVFQNAPSLFDKLQWCLNAYKIRWRAIYYQNELANYRSSANFEIAIHFCEKLLKLRIAEFPATLSSLCCAQFAQEIQQKHRAHLALALDVKRTLLSDYRERFGMIRDVLYESEDEDSASNHVSHYLVEKIIENVERANLRTIAVNTESFMPNEGDGVITENQKVETCQDVKSKYIKPRNKSMSTFCRLKQKCPATCKQVKQGGTNPKYHDSGRVTTTCGGKHLHLKKILNLPRANEGVKIWGNAPSTGDRHFDTSSSSEKPQLKMRPSSYCGFTDTKTVERNYDSERRRFPCALCEQRYMRSSLSGVAVMKQVYDLRRKWGIIQDSPKLNNPSVLYGTAKVCLQCLEILTHEKSEHLSRNAHRNSKVCKMELSAAIDKTDKGEGITRMIHDSILYQWHQHSPRHIFEESLEDIAVNKTVHQSSTFDSTKAQNALIQDSNSYIRTKDEFQSWWEIDLASYVEVHSVKIRFQRSSHSFPIHICILTNSGIGRNFADIIGDCVSFKSIIDDTGSLIEFVAPPKSKGRFIRVQCECDAALHIERVHVYVHKAVSDPIERHHNYCESTINSTQDPVKLKSKQTKKMVVASGMRCASTVSKATESLHDDPTSTFGSQDKKSISRLYARFKGLLDARARYITPE</sequence>
<evidence type="ECO:0000313" key="2">
    <source>
        <dbReference type="Proteomes" id="UP000054928"/>
    </source>
</evidence>
<dbReference type="SUPFAM" id="SSF49785">
    <property type="entry name" value="Galactose-binding domain-like"/>
    <property type="match status" value="1"/>
</dbReference>
<protein>
    <submittedName>
        <fullName evidence="1">Galactose-binding domain-like</fullName>
    </submittedName>
</protein>
<name>A0A0P1AQL0_PLAHL</name>
<proteinExistence type="predicted"/>
<dbReference type="OrthoDB" id="547680at2759"/>
<dbReference type="Proteomes" id="UP000054928">
    <property type="component" value="Unassembled WGS sequence"/>
</dbReference>
<evidence type="ECO:0000313" key="1">
    <source>
        <dbReference type="EMBL" id="CEG43751.1"/>
    </source>
</evidence>
<dbReference type="STRING" id="4781.A0A0P1AQL0"/>
<organism evidence="1 2">
    <name type="scientific">Plasmopara halstedii</name>
    <name type="common">Downy mildew of sunflower</name>
    <dbReference type="NCBI Taxonomy" id="4781"/>
    <lineage>
        <taxon>Eukaryota</taxon>
        <taxon>Sar</taxon>
        <taxon>Stramenopiles</taxon>
        <taxon>Oomycota</taxon>
        <taxon>Peronosporomycetes</taxon>
        <taxon>Peronosporales</taxon>
        <taxon>Peronosporaceae</taxon>
        <taxon>Plasmopara</taxon>
    </lineage>
</organism>
<dbReference type="InterPro" id="IPR008979">
    <property type="entry name" value="Galactose-bd-like_sf"/>
</dbReference>
<dbReference type="OMA" id="CANEIRW"/>
<dbReference type="AlphaFoldDB" id="A0A0P1AQL0"/>
<keyword evidence="2" id="KW-1185">Reference proteome</keyword>
<dbReference type="Gene3D" id="2.60.120.260">
    <property type="entry name" value="Galactose-binding domain-like"/>
    <property type="match status" value="1"/>
</dbReference>